<evidence type="ECO:0000313" key="1">
    <source>
        <dbReference type="EMBL" id="ETM00616.1"/>
    </source>
</evidence>
<dbReference type="EMBL" id="KI677959">
    <property type="protein sequence ID" value="ETM00616.1"/>
    <property type="molecule type" value="Genomic_DNA"/>
</dbReference>
<proteinExistence type="predicted"/>
<accession>W2LVI1</accession>
<dbReference type="Proteomes" id="UP000054423">
    <property type="component" value="Unassembled WGS sequence"/>
</dbReference>
<organism evidence="1">
    <name type="scientific">Phytophthora nicotianae</name>
    <name type="common">Potato buckeye rot agent</name>
    <name type="synonym">Phytophthora parasitica</name>
    <dbReference type="NCBI Taxonomy" id="4792"/>
    <lineage>
        <taxon>Eukaryota</taxon>
        <taxon>Sar</taxon>
        <taxon>Stramenopiles</taxon>
        <taxon>Oomycota</taxon>
        <taxon>Peronosporomycetes</taxon>
        <taxon>Peronosporales</taxon>
        <taxon>Peronosporaceae</taxon>
        <taxon>Phytophthora</taxon>
    </lineage>
</organism>
<name>W2LVI1_PHYNI</name>
<dbReference type="AlphaFoldDB" id="W2LVI1"/>
<protein>
    <recommendedName>
        <fullName evidence="2">MULE transposase domain-containing protein</fullName>
    </recommendedName>
</protein>
<gene>
    <name evidence="1" type="ORF">L917_02679</name>
</gene>
<evidence type="ECO:0008006" key="2">
    <source>
        <dbReference type="Google" id="ProtNLM"/>
    </source>
</evidence>
<reference evidence="1" key="1">
    <citation type="submission" date="2013-11" db="EMBL/GenBank/DDBJ databases">
        <title>The Genome Sequence of Phytophthora parasitica CHvinca01.</title>
        <authorList>
            <consortium name="The Broad Institute Genomics Platform"/>
            <person name="Russ C."/>
            <person name="Tyler B."/>
            <person name="Panabieres F."/>
            <person name="Shan W."/>
            <person name="Tripathy S."/>
            <person name="Grunwald N."/>
            <person name="Machado M."/>
            <person name="Johnson C.S."/>
            <person name="Arredondo F."/>
            <person name="Hong C."/>
            <person name="Coffey M."/>
            <person name="Young S.K."/>
            <person name="Zeng Q."/>
            <person name="Gargeya S."/>
            <person name="Fitzgerald M."/>
            <person name="Abouelleil A."/>
            <person name="Alvarado L."/>
            <person name="Chapman S.B."/>
            <person name="Gainer-Dewar J."/>
            <person name="Goldberg J."/>
            <person name="Griggs A."/>
            <person name="Gujja S."/>
            <person name="Hansen M."/>
            <person name="Howarth C."/>
            <person name="Imamovic A."/>
            <person name="Ireland A."/>
            <person name="Larimer J."/>
            <person name="McCowan C."/>
            <person name="Murphy C."/>
            <person name="Pearson M."/>
            <person name="Poon T.W."/>
            <person name="Priest M."/>
            <person name="Roberts A."/>
            <person name="Saif S."/>
            <person name="Shea T."/>
            <person name="Sykes S."/>
            <person name="Wortman J."/>
            <person name="Nusbaum C."/>
            <person name="Birren B."/>
        </authorList>
    </citation>
    <scope>NUCLEOTIDE SEQUENCE [LARGE SCALE GENOMIC DNA]</scope>
    <source>
        <strain evidence="1">CHvinca01</strain>
    </source>
</reference>
<dbReference type="OrthoDB" id="128837at2759"/>
<sequence>MLQLLGTRFSPQYMMTNADNSQYNACICELSTTKILMCWYHVCQNVWKISRKLPKQQRNRIFSDLNDLHFCRSENEFDQKRANIVNNWMIIGETSACFRAVAKKIRRQ</sequence>